<evidence type="ECO:0000256" key="1">
    <source>
        <dbReference type="SAM" id="MobiDB-lite"/>
    </source>
</evidence>
<evidence type="ECO:0000313" key="3">
    <source>
        <dbReference type="EMBL" id="KAI3433387.1"/>
    </source>
</evidence>
<sequence>MAARVYLNLAYVAPRAVLWVLLFAAALVDGIRHRAVRSRGFQLYWALVGCSALFVIQDVVLVILAAASHGQSVNRATLGAYIFFADLAISYWFGILLLVAAGFCITRTTLGPHKPVVISIPLIYLVSSLVVDYVLYWIRGFDAFTDQATYYDGIPEDTAAQAGGATGFVFLICLLANTMAMLLAWFFIFDTIQKEKEILEQGHRDVSALPGIAPGTSGRGLPLSSAAGVAPGAVNEGGQAVVNANAVLLDDAGGNASHLYVDVVEADLDAPKTFQDRVENRDKLRIIRRFFYGVCFYLVSTITVLFLPLFVPTVVDRTILALQNLVLWAFLAALLWTFRMRQGSPYLMMGDGEDDGAEAAETGLDEGLSTELGVMSHGGGDGGQHGHHYGGGGGNARWTLDDEEEGVGSGSLGRPQPSLNLHAAEHGVMVESLPTPSTPAPTALAPPARR</sequence>
<keyword evidence="4" id="KW-1185">Reference proteome</keyword>
<feature type="transmembrane region" description="Helical" evidence="2">
    <location>
        <begin position="317"/>
        <end position="338"/>
    </location>
</feature>
<comment type="caution">
    <text evidence="3">The sequence shown here is derived from an EMBL/GenBank/DDBJ whole genome shotgun (WGS) entry which is preliminary data.</text>
</comment>
<keyword evidence="2" id="KW-0812">Transmembrane</keyword>
<keyword evidence="2" id="KW-0472">Membrane</keyword>
<feature type="transmembrane region" description="Helical" evidence="2">
    <location>
        <begin position="43"/>
        <end position="66"/>
    </location>
</feature>
<evidence type="ECO:0000313" key="4">
    <source>
        <dbReference type="Proteomes" id="UP001055712"/>
    </source>
</evidence>
<accession>A0A9D4TSA7</accession>
<dbReference type="Proteomes" id="UP001055712">
    <property type="component" value="Unassembled WGS sequence"/>
</dbReference>
<dbReference type="EMBL" id="SIDB01000004">
    <property type="protein sequence ID" value="KAI3433387.1"/>
    <property type="molecule type" value="Genomic_DNA"/>
</dbReference>
<keyword evidence="2" id="KW-1133">Transmembrane helix</keyword>
<feature type="transmembrane region" description="Helical" evidence="2">
    <location>
        <begin position="168"/>
        <end position="189"/>
    </location>
</feature>
<feature type="compositionally biased region" description="Gly residues" evidence="1">
    <location>
        <begin position="381"/>
        <end position="395"/>
    </location>
</feature>
<proteinExistence type="predicted"/>
<reference evidence="3" key="1">
    <citation type="journal article" date="2019" name="Plant J.">
        <title>Chlorella vulgaris genome assembly and annotation reveals the molecular basis for metabolic acclimation to high light conditions.</title>
        <authorList>
            <person name="Cecchin M."/>
            <person name="Marcolungo L."/>
            <person name="Rossato M."/>
            <person name="Girolomoni L."/>
            <person name="Cosentino E."/>
            <person name="Cuine S."/>
            <person name="Li-Beisson Y."/>
            <person name="Delledonne M."/>
            <person name="Ballottari M."/>
        </authorList>
    </citation>
    <scope>NUCLEOTIDE SEQUENCE</scope>
    <source>
        <strain evidence="3">211/11P</strain>
    </source>
</reference>
<protein>
    <submittedName>
        <fullName evidence="3">Uncharacterized protein</fullName>
    </submittedName>
</protein>
<feature type="transmembrane region" description="Helical" evidence="2">
    <location>
        <begin position="290"/>
        <end position="311"/>
    </location>
</feature>
<feature type="transmembrane region" description="Helical" evidence="2">
    <location>
        <begin position="12"/>
        <end position="31"/>
    </location>
</feature>
<feature type="region of interest" description="Disordered" evidence="1">
    <location>
        <begin position="381"/>
        <end position="424"/>
    </location>
</feature>
<reference evidence="3" key="2">
    <citation type="submission" date="2020-11" db="EMBL/GenBank/DDBJ databases">
        <authorList>
            <person name="Cecchin M."/>
            <person name="Marcolungo L."/>
            <person name="Rossato M."/>
            <person name="Girolomoni L."/>
            <person name="Cosentino E."/>
            <person name="Cuine S."/>
            <person name="Li-Beisson Y."/>
            <person name="Delledonne M."/>
            <person name="Ballottari M."/>
        </authorList>
    </citation>
    <scope>NUCLEOTIDE SEQUENCE</scope>
    <source>
        <strain evidence="3">211/11P</strain>
        <tissue evidence="3">Whole cell</tissue>
    </source>
</reference>
<evidence type="ECO:0000256" key="2">
    <source>
        <dbReference type="SAM" id="Phobius"/>
    </source>
</evidence>
<dbReference type="AlphaFoldDB" id="A0A9D4TSA7"/>
<feature type="compositionally biased region" description="Low complexity" evidence="1">
    <location>
        <begin position="432"/>
        <end position="450"/>
    </location>
</feature>
<dbReference type="OrthoDB" id="514505at2759"/>
<feature type="transmembrane region" description="Helical" evidence="2">
    <location>
        <begin position="116"/>
        <end position="138"/>
    </location>
</feature>
<feature type="transmembrane region" description="Helical" evidence="2">
    <location>
        <begin position="78"/>
        <end position="104"/>
    </location>
</feature>
<organism evidence="3 4">
    <name type="scientific">Chlorella vulgaris</name>
    <name type="common">Green alga</name>
    <dbReference type="NCBI Taxonomy" id="3077"/>
    <lineage>
        <taxon>Eukaryota</taxon>
        <taxon>Viridiplantae</taxon>
        <taxon>Chlorophyta</taxon>
        <taxon>core chlorophytes</taxon>
        <taxon>Trebouxiophyceae</taxon>
        <taxon>Chlorellales</taxon>
        <taxon>Chlorellaceae</taxon>
        <taxon>Chlorella clade</taxon>
        <taxon>Chlorella</taxon>
    </lineage>
</organism>
<feature type="region of interest" description="Disordered" evidence="1">
    <location>
        <begin position="431"/>
        <end position="450"/>
    </location>
</feature>
<name>A0A9D4TSA7_CHLVU</name>
<gene>
    <name evidence="3" type="ORF">D9Q98_003203</name>
</gene>